<feature type="transmembrane region" description="Helical" evidence="1">
    <location>
        <begin position="12"/>
        <end position="29"/>
    </location>
</feature>
<keyword evidence="1" id="KW-0472">Membrane</keyword>
<sequence>MDFTIDMLTKLIGVIFGIPAAIIPIYYKFHEVRDKKKKDLSERYAQIKELLTDIDANFPQICVILSEITTARLTKEEVVWFINELHAFGRLALYGQCKRFLKIDLLYGEFVLSEKYSTWGKRFFECFKVAVTLLVFTIFSGVVLYVFVGRINPLGLNIAIIIWLSLFIFMIWIFSDFLSSLDSAKKLCGKP</sequence>
<organism evidence="2 3">
    <name type="scientific">Shewanella xiamenensis</name>
    <dbReference type="NCBI Taxonomy" id="332186"/>
    <lineage>
        <taxon>Bacteria</taxon>
        <taxon>Pseudomonadati</taxon>
        <taxon>Pseudomonadota</taxon>
        <taxon>Gammaproteobacteria</taxon>
        <taxon>Alteromonadales</taxon>
        <taxon>Shewanellaceae</taxon>
        <taxon>Shewanella</taxon>
    </lineage>
</organism>
<keyword evidence="3" id="KW-1185">Reference proteome</keyword>
<feature type="transmembrane region" description="Helical" evidence="1">
    <location>
        <begin position="154"/>
        <end position="175"/>
    </location>
</feature>
<dbReference type="RefSeq" id="WP_282679028.1">
    <property type="nucleotide sequence ID" value="NZ_JAOTLW010000003.1"/>
</dbReference>
<keyword evidence="1" id="KW-0812">Transmembrane</keyword>
<dbReference type="Proteomes" id="UP001159075">
    <property type="component" value="Unassembled WGS sequence"/>
</dbReference>
<gene>
    <name evidence="2" type="ORF">ODY93_03825</name>
</gene>
<feature type="transmembrane region" description="Helical" evidence="1">
    <location>
        <begin position="129"/>
        <end position="148"/>
    </location>
</feature>
<evidence type="ECO:0000313" key="2">
    <source>
        <dbReference type="EMBL" id="MDI5830684.1"/>
    </source>
</evidence>
<reference evidence="2 3" key="1">
    <citation type="submission" date="2022-09" db="EMBL/GenBank/DDBJ databases">
        <title>The outer-membrane cytochrome OmcA is essential for infection of Shewanella oneidensis by a zebrafish-associated bacteriophage.</title>
        <authorList>
            <person name="Grenfell A.W."/>
            <person name="Intile P."/>
            <person name="Mcfarlane J."/>
            <person name="Leung D."/>
            <person name="Abdalla K."/>
            <person name="Wold M."/>
            <person name="Kees E."/>
            <person name="Gralnick J."/>
        </authorList>
    </citation>
    <scope>NUCLEOTIDE SEQUENCE [LARGE SCALE GENOMIC DNA]</scope>
    <source>
        <strain evidence="2 3">NF-5</strain>
    </source>
</reference>
<protein>
    <submittedName>
        <fullName evidence="2">Uncharacterized protein</fullName>
    </submittedName>
</protein>
<proteinExistence type="predicted"/>
<keyword evidence="1" id="KW-1133">Transmembrane helix</keyword>
<accession>A0ABT6UBK9</accession>
<dbReference type="EMBL" id="JAOTLW010000003">
    <property type="protein sequence ID" value="MDI5830684.1"/>
    <property type="molecule type" value="Genomic_DNA"/>
</dbReference>
<evidence type="ECO:0000313" key="3">
    <source>
        <dbReference type="Proteomes" id="UP001159075"/>
    </source>
</evidence>
<name>A0ABT6UBK9_9GAMM</name>
<evidence type="ECO:0000256" key="1">
    <source>
        <dbReference type="SAM" id="Phobius"/>
    </source>
</evidence>
<comment type="caution">
    <text evidence="2">The sequence shown here is derived from an EMBL/GenBank/DDBJ whole genome shotgun (WGS) entry which is preliminary data.</text>
</comment>